<feature type="domain" description="Imm33-like" evidence="1">
    <location>
        <begin position="95"/>
        <end position="192"/>
    </location>
</feature>
<gene>
    <name evidence="2" type="ORF">FNU76_19910</name>
</gene>
<keyword evidence="3" id="KW-1185">Reference proteome</keyword>
<organism evidence="2 3">
    <name type="scientific">Chitinimonas arctica</name>
    <dbReference type="NCBI Taxonomy" id="2594795"/>
    <lineage>
        <taxon>Bacteria</taxon>
        <taxon>Pseudomonadati</taxon>
        <taxon>Pseudomonadota</taxon>
        <taxon>Betaproteobacteria</taxon>
        <taxon>Neisseriales</taxon>
        <taxon>Chitinibacteraceae</taxon>
        <taxon>Chitinimonas</taxon>
    </lineage>
</organism>
<reference evidence="3" key="1">
    <citation type="submission" date="2019-07" db="EMBL/GenBank/DDBJ databases">
        <title>Chitinimonas sp. nov., isolated from Ny-Alesund, arctica soil.</title>
        <authorList>
            <person name="Xu Q."/>
            <person name="Peng F."/>
        </authorList>
    </citation>
    <scope>NUCLEOTIDE SEQUENCE [LARGE SCALE GENOMIC DNA]</scope>
    <source>
        <strain evidence="3">R3-44</strain>
    </source>
</reference>
<sequence>MTCQTAGLLDQTGYEISATVDNPLLLSECKELVQFLGDYVAAGNAIQSGEIVKYGYWLVKVNLDDRRRLVFWEYNPEATDFVLGVSSTVSHWRDQHQICQKVDAVFSPPRLDQLVVISDGVYEGDEVEGVRYPSPDHMSGWWLTTDRFNGDTSTLKTVHAHHVSARRPDLAKFLALPFGYRFFSPQSDVWFDRKVADAES</sequence>
<proteinExistence type="predicted"/>
<dbReference type="Proteomes" id="UP000317550">
    <property type="component" value="Chromosome"/>
</dbReference>
<name>A0A516SML9_9NEIS</name>
<protein>
    <recommendedName>
        <fullName evidence="1">Imm33-like domain-containing protein</fullName>
    </recommendedName>
</protein>
<accession>A0A516SML9</accession>
<dbReference type="InterPro" id="IPR056509">
    <property type="entry name" value="Imm33-like"/>
</dbReference>
<dbReference type="KEGG" id="cari:FNU76_19910"/>
<evidence type="ECO:0000313" key="2">
    <source>
        <dbReference type="EMBL" id="QDQ29396.1"/>
    </source>
</evidence>
<evidence type="ECO:0000313" key="3">
    <source>
        <dbReference type="Proteomes" id="UP000317550"/>
    </source>
</evidence>
<dbReference type="Pfam" id="PF24719">
    <property type="entry name" value="Imm33-like"/>
    <property type="match status" value="1"/>
</dbReference>
<dbReference type="OrthoDB" id="2086631at2"/>
<dbReference type="EMBL" id="CP041730">
    <property type="protein sequence ID" value="QDQ29396.1"/>
    <property type="molecule type" value="Genomic_DNA"/>
</dbReference>
<evidence type="ECO:0000259" key="1">
    <source>
        <dbReference type="Pfam" id="PF24719"/>
    </source>
</evidence>
<dbReference type="AlphaFoldDB" id="A0A516SML9"/>